<dbReference type="GO" id="GO:0008936">
    <property type="term" value="F:nicotinamidase activity"/>
    <property type="evidence" value="ECO:0007669"/>
    <property type="project" value="UniProtKB-EC"/>
</dbReference>
<name>A0A5N5SPL0_9CRUS</name>
<gene>
    <name evidence="10" type="primary">pncA</name>
    <name evidence="10" type="ORF">Anas_00333</name>
</gene>
<keyword evidence="11" id="KW-1185">Reference proteome</keyword>
<dbReference type="AlphaFoldDB" id="A0A5N5SPL0"/>
<evidence type="ECO:0000256" key="2">
    <source>
        <dbReference type="ARBA" id="ARBA00022642"/>
    </source>
</evidence>
<keyword evidence="3" id="KW-0479">Metal-binding</keyword>
<dbReference type="InterPro" id="IPR002048">
    <property type="entry name" value="EF_hand_dom"/>
</dbReference>
<dbReference type="PROSITE" id="PS00018">
    <property type="entry name" value="EF_HAND_1"/>
    <property type="match status" value="1"/>
</dbReference>
<organism evidence="10 11">
    <name type="scientific">Armadillidium nasatum</name>
    <dbReference type="NCBI Taxonomy" id="96803"/>
    <lineage>
        <taxon>Eukaryota</taxon>
        <taxon>Metazoa</taxon>
        <taxon>Ecdysozoa</taxon>
        <taxon>Arthropoda</taxon>
        <taxon>Crustacea</taxon>
        <taxon>Multicrustacea</taxon>
        <taxon>Malacostraca</taxon>
        <taxon>Eumalacostraca</taxon>
        <taxon>Peracarida</taxon>
        <taxon>Isopoda</taxon>
        <taxon>Oniscidea</taxon>
        <taxon>Crinocheta</taxon>
        <taxon>Armadillidiidae</taxon>
        <taxon>Armadillidium</taxon>
    </lineage>
</organism>
<evidence type="ECO:0000256" key="5">
    <source>
        <dbReference type="ARBA" id="ARBA00022837"/>
    </source>
</evidence>
<dbReference type="InterPro" id="IPR018247">
    <property type="entry name" value="EF_Hand_1_Ca_BS"/>
</dbReference>
<comment type="caution">
    <text evidence="10">The sequence shown here is derived from an EMBL/GenBank/DDBJ whole genome shotgun (WGS) entry which is preliminary data.</text>
</comment>
<dbReference type="InterPro" id="IPR036380">
    <property type="entry name" value="Isochorismatase-like_sf"/>
</dbReference>
<dbReference type="EC" id="3.5.1.19" evidence="7"/>
<comment type="similarity">
    <text evidence="1">Belongs to the isochorismatase family.</text>
</comment>
<dbReference type="EMBL" id="SEYY01021822">
    <property type="protein sequence ID" value="KAB7496021.1"/>
    <property type="molecule type" value="Genomic_DNA"/>
</dbReference>
<sequence>MLIMYERMFFVRVYGDIDGVLNQTEFGALCRALFRNEKGKPYPVDTADLITLFTIFDTNKDNAINKEEFKFCWQKWIKQVIPPINRLVEEVNFDVVVYSLDWHPPDHVSFIDNIHIRPLHQSCKISSEDARVYDVLTFDIQHRKQDQKMWPRHCVQNTWGSELHKDLKVSEDAVLVKKGTDPDVDSYSAFWDNNKLSYTSLNEELQKRNITDVFVCGIAYDVCVGATATHANEAGYRTILIEDACRGVSEEDIRATKEAIKANNGLIIQSSKVKYLVNGKDRPPQLGMKLALELASKMKKTTATTTITTTTTTTATINNTANSSITNATGKI</sequence>
<evidence type="ECO:0000256" key="8">
    <source>
        <dbReference type="ARBA" id="ARBA00043224"/>
    </source>
</evidence>
<dbReference type="InterPro" id="IPR000868">
    <property type="entry name" value="Isochorismatase-like_dom"/>
</dbReference>
<dbReference type="InterPro" id="IPR052347">
    <property type="entry name" value="Isochorismatase_Nicotinamidase"/>
</dbReference>
<accession>A0A5N5SPL0</accession>
<dbReference type="Pfam" id="PF13833">
    <property type="entry name" value="EF-hand_8"/>
    <property type="match status" value="1"/>
</dbReference>
<dbReference type="GO" id="GO:0019363">
    <property type="term" value="P:pyridine nucleotide biosynthetic process"/>
    <property type="evidence" value="ECO:0007669"/>
    <property type="project" value="UniProtKB-KW"/>
</dbReference>
<evidence type="ECO:0000256" key="1">
    <source>
        <dbReference type="ARBA" id="ARBA00006336"/>
    </source>
</evidence>
<keyword evidence="5" id="KW-0106">Calcium</keyword>
<evidence type="ECO:0000256" key="7">
    <source>
        <dbReference type="ARBA" id="ARBA00039017"/>
    </source>
</evidence>
<dbReference type="Gene3D" id="1.10.238.10">
    <property type="entry name" value="EF-hand"/>
    <property type="match status" value="1"/>
</dbReference>
<dbReference type="PROSITE" id="PS50222">
    <property type="entry name" value="EF_HAND_2"/>
    <property type="match status" value="1"/>
</dbReference>
<dbReference type="CDD" id="cd01011">
    <property type="entry name" value="nicotinamidase"/>
    <property type="match status" value="1"/>
</dbReference>
<protein>
    <recommendedName>
        <fullName evidence="7">nicotinamidase</fullName>
        <ecNumber evidence="7">3.5.1.19</ecNumber>
    </recommendedName>
    <alternativeName>
        <fullName evidence="8">Nicotinamide deamidase</fullName>
    </alternativeName>
</protein>
<dbReference type="OrthoDB" id="167809at2759"/>
<keyword evidence="4" id="KW-0378">Hydrolase</keyword>
<keyword evidence="2" id="KW-0662">Pyridine nucleotide biosynthesis</keyword>
<dbReference type="SUPFAM" id="SSF47473">
    <property type="entry name" value="EF-hand"/>
    <property type="match status" value="1"/>
</dbReference>
<dbReference type="PANTHER" id="PTHR11080">
    <property type="entry name" value="PYRAZINAMIDASE/NICOTINAMIDASE"/>
    <property type="match status" value="1"/>
</dbReference>
<dbReference type="GO" id="GO:0005509">
    <property type="term" value="F:calcium ion binding"/>
    <property type="evidence" value="ECO:0007669"/>
    <property type="project" value="InterPro"/>
</dbReference>
<evidence type="ECO:0000256" key="6">
    <source>
        <dbReference type="ARBA" id="ARBA00037900"/>
    </source>
</evidence>
<evidence type="ECO:0000313" key="10">
    <source>
        <dbReference type="EMBL" id="KAB7496021.1"/>
    </source>
</evidence>
<dbReference type="SUPFAM" id="SSF52499">
    <property type="entry name" value="Isochorismatase-like hydrolases"/>
    <property type="match status" value="1"/>
</dbReference>
<feature type="domain" description="EF-hand" evidence="9">
    <location>
        <begin position="44"/>
        <end position="79"/>
    </location>
</feature>
<dbReference type="Proteomes" id="UP000326759">
    <property type="component" value="Unassembled WGS sequence"/>
</dbReference>
<evidence type="ECO:0000256" key="4">
    <source>
        <dbReference type="ARBA" id="ARBA00022801"/>
    </source>
</evidence>
<dbReference type="Gene3D" id="3.40.50.850">
    <property type="entry name" value="Isochorismatase-like"/>
    <property type="match status" value="1"/>
</dbReference>
<evidence type="ECO:0000256" key="3">
    <source>
        <dbReference type="ARBA" id="ARBA00022723"/>
    </source>
</evidence>
<dbReference type="PANTHER" id="PTHR11080:SF2">
    <property type="entry name" value="LD05707P"/>
    <property type="match status" value="1"/>
</dbReference>
<evidence type="ECO:0000313" key="11">
    <source>
        <dbReference type="Proteomes" id="UP000326759"/>
    </source>
</evidence>
<comment type="pathway">
    <text evidence="6">Cofactor biosynthesis; nicotinate biosynthesis; nicotinate from nicotinamide: step 1/1.</text>
</comment>
<dbReference type="Pfam" id="PF00857">
    <property type="entry name" value="Isochorismatase"/>
    <property type="match status" value="1"/>
</dbReference>
<proteinExistence type="inferred from homology"/>
<reference evidence="10 11" key="1">
    <citation type="journal article" date="2019" name="PLoS Biol.">
        <title>Sex chromosomes control vertical transmission of feminizing Wolbachia symbionts in an isopod.</title>
        <authorList>
            <person name="Becking T."/>
            <person name="Chebbi M.A."/>
            <person name="Giraud I."/>
            <person name="Moumen B."/>
            <person name="Laverre T."/>
            <person name="Caubet Y."/>
            <person name="Peccoud J."/>
            <person name="Gilbert C."/>
            <person name="Cordaux R."/>
        </authorList>
    </citation>
    <scope>NUCLEOTIDE SEQUENCE [LARGE SCALE GENOMIC DNA]</scope>
    <source>
        <strain evidence="10">ANa2</strain>
        <tissue evidence="10">Whole body excluding digestive tract and cuticle</tissue>
    </source>
</reference>
<evidence type="ECO:0000259" key="9">
    <source>
        <dbReference type="PROSITE" id="PS50222"/>
    </source>
</evidence>
<dbReference type="InterPro" id="IPR011992">
    <property type="entry name" value="EF-hand-dom_pair"/>
</dbReference>